<dbReference type="RefSeq" id="WP_015725057.1">
    <property type="nucleotide sequence ID" value="NC_014972.1"/>
</dbReference>
<organism evidence="1 2">
    <name type="scientific">Desulfobulbus propionicus (strain ATCC 33891 / DSM 2032 / VKM B-1956 / 1pr3)</name>
    <dbReference type="NCBI Taxonomy" id="577650"/>
    <lineage>
        <taxon>Bacteria</taxon>
        <taxon>Pseudomonadati</taxon>
        <taxon>Thermodesulfobacteriota</taxon>
        <taxon>Desulfobulbia</taxon>
        <taxon>Desulfobulbales</taxon>
        <taxon>Desulfobulbaceae</taxon>
        <taxon>Desulfobulbus</taxon>
    </lineage>
</organism>
<proteinExistence type="predicted"/>
<keyword evidence="2" id="KW-1185">Reference proteome</keyword>
<evidence type="ECO:0008006" key="3">
    <source>
        <dbReference type="Google" id="ProtNLM"/>
    </source>
</evidence>
<evidence type="ECO:0000313" key="2">
    <source>
        <dbReference type="Proteomes" id="UP000006365"/>
    </source>
</evidence>
<protein>
    <recommendedName>
        <fullName evidence="3">Outer-membrane lipoprotein LolB</fullName>
    </recommendedName>
</protein>
<evidence type="ECO:0000313" key="1">
    <source>
        <dbReference type="EMBL" id="ADW18520.1"/>
    </source>
</evidence>
<name>A0A7U3YNB2_DESPD</name>
<dbReference type="AlphaFoldDB" id="A0A7U3YNB2"/>
<dbReference type="KEGG" id="dpr:Despr_2379"/>
<reference evidence="1 2" key="1">
    <citation type="journal article" date="2011" name="Stand. Genomic Sci.">
        <title>Complete genome sequence of Desulfobulbus propionicus type strain (1pr3).</title>
        <authorList>
            <person name="Pagani I."/>
            <person name="Lapidus A."/>
            <person name="Nolan M."/>
            <person name="Lucas S."/>
            <person name="Hammon N."/>
            <person name="Deshpande S."/>
            <person name="Cheng J.F."/>
            <person name="Chertkov O."/>
            <person name="Davenport K."/>
            <person name="Tapia R."/>
            <person name="Han C."/>
            <person name="Goodwin L."/>
            <person name="Pitluck S."/>
            <person name="Liolios K."/>
            <person name="Mavromatis K."/>
            <person name="Ivanova N."/>
            <person name="Mikhailova N."/>
            <person name="Pati A."/>
            <person name="Chen A."/>
            <person name="Palaniappan K."/>
            <person name="Land M."/>
            <person name="Hauser L."/>
            <person name="Chang Y.J."/>
            <person name="Jeffries C.D."/>
            <person name="Detter J.C."/>
            <person name="Brambilla E."/>
            <person name="Kannan K.P."/>
            <person name="Djao O.D."/>
            <person name="Rohde M."/>
            <person name="Pukall R."/>
            <person name="Spring S."/>
            <person name="Goker M."/>
            <person name="Sikorski J."/>
            <person name="Woyke T."/>
            <person name="Bristow J."/>
            <person name="Eisen J.A."/>
            <person name="Markowitz V."/>
            <person name="Hugenholtz P."/>
            <person name="Kyrpides N.C."/>
            <person name="Klenk H.P."/>
        </authorList>
    </citation>
    <scope>NUCLEOTIDE SEQUENCE [LARGE SCALE GENOMIC DNA]</scope>
    <source>
        <strain evidence="2">ATCC 33891 / DSM 2032 / 1pr3</strain>
    </source>
</reference>
<dbReference type="Proteomes" id="UP000006365">
    <property type="component" value="Chromosome"/>
</dbReference>
<gene>
    <name evidence="1" type="ordered locus">Despr_2379</name>
</gene>
<sequence length="269" mass="29729">MPVHVDNYLRWGLCCCLLLLAGCAGKLPQTLPLSPEREQEATTLWSAFLESKRPSAVDADIRLSWDVLGSKGAIAASLQVQQPALLRFAASDPLGRSLLLAVSDGTTFTMVDSRIGHAYRGRTDSKFWQEYVPEAVAPADLFALLGGFVNAGQGKNAAPAQDASGEDFWYTWQDDRAMRHHVLLARQSGEMRCHLLMDPQGEELLELRYADSTREAQSGYRWPGTVRISGEAITGTLTIQVERVYSHTLLEAATFRLDPPPHFTIEQVD</sequence>
<dbReference type="EMBL" id="CP002364">
    <property type="protein sequence ID" value="ADW18520.1"/>
    <property type="molecule type" value="Genomic_DNA"/>
</dbReference>
<accession>A0A7U3YNB2</accession>